<dbReference type="PANTHER" id="PTHR10696:SF54">
    <property type="entry name" value="FAMILY OXIDOREDUCTASE, PUTATIVE (AFU_ORTHOLOGUE AFUA_4G13850)-RELATED"/>
    <property type="match status" value="1"/>
</dbReference>
<dbReference type="InterPro" id="IPR003819">
    <property type="entry name" value="TauD/TfdA-like"/>
</dbReference>
<dbReference type="AlphaFoldDB" id="A0A507BAW5"/>
<dbReference type="Proteomes" id="UP000319257">
    <property type="component" value="Unassembled WGS sequence"/>
</dbReference>
<evidence type="ECO:0000313" key="5">
    <source>
        <dbReference type="Proteomes" id="UP000319257"/>
    </source>
</evidence>
<comment type="caution">
    <text evidence="4">The sequence shown here is derived from an EMBL/GenBank/DDBJ whole genome shotgun (WGS) entry which is preliminary data.</text>
</comment>
<dbReference type="InterPro" id="IPR050411">
    <property type="entry name" value="AlphaKG_dependent_hydroxylases"/>
</dbReference>
<evidence type="ECO:0000256" key="2">
    <source>
        <dbReference type="SAM" id="MobiDB-lite"/>
    </source>
</evidence>
<dbReference type="SUPFAM" id="SSF51197">
    <property type="entry name" value="Clavaminate synthase-like"/>
    <property type="match status" value="1"/>
</dbReference>
<dbReference type="STRING" id="1093900.A0A507BAW5"/>
<dbReference type="GeneID" id="41979766"/>
<dbReference type="InterPro" id="IPR042098">
    <property type="entry name" value="TauD-like_sf"/>
</dbReference>
<reference evidence="4 5" key="1">
    <citation type="submission" date="2019-06" db="EMBL/GenBank/DDBJ databases">
        <title>Draft genome sequence of the filamentous fungus Phialemoniopsis curvata isolated from diesel fuel.</title>
        <authorList>
            <person name="Varaljay V.A."/>
            <person name="Lyon W.J."/>
            <person name="Crouch A.L."/>
            <person name="Drake C.E."/>
            <person name="Hollomon J.M."/>
            <person name="Nadeau L.J."/>
            <person name="Nunn H.S."/>
            <person name="Stevenson B.S."/>
            <person name="Bojanowski C.L."/>
            <person name="Crookes-Goodson W.J."/>
        </authorList>
    </citation>
    <scope>NUCLEOTIDE SEQUENCE [LARGE SCALE GENOMIC DNA]</scope>
    <source>
        <strain evidence="4 5">D216</strain>
    </source>
</reference>
<protein>
    <recommendedName>
        <fullName evidence="3">TauD/TfdA-like domain-containing protein</fullName>
    </recommendedName>
</protein>
<evidence type="ECO:0000313" key="4">
    <source>
        <dbReference type="EMBL" id="TPX17027.1"/>
    </source>
</evidence>
<keyword evidence="5" id="KW-1185">Reference proteome</keyword>
<dbReference type="PANTHER" id="PTHR10696">
    <property type="entry name" value="GAMMA-BUTYROBETAINE HYDROXYLASE-RELATED"/>
    <property type="match status" value="1"/>
</dbReference>
<dbReference type="RefSeq" id="XP_030998738.1">
    <property type="nucleotide sequence ID" value="XM_031135147.1"/>
</dbReference>
<feature type="compositionally biased region" description="Gly residues" evidence="2">
    <location>
        <begin position="441"/>
        <end position="467"/>
    </location>
</feature>
<accession>A0A507BAW5</accession>
<dbReference type="Gene3D" id="3.60.130.10">
    <property type="entry name" value="Clavaminate synthase-like"/>
    <property type="match status" value="1"/>
</dbReference>
<dbReference type="Pfam" id="PF02668">
    <property type="entry name" value="TauD"/>
    <property type="match status" value="1"/>
</dbReference>
<feature type="domain" description="TauD/TfdA-like" evidence="3">
    <location>
        <begin position="107"/>
        <end position="368"/>
    </location>
</feature>
<proteinExistence type="predicted"/>
<keyword evidence="1" id="KW-0560">Oxidoreductase</keyword>
<feature type="region of interest" description="Disordered" evidence="2">
    <location>
        <begin position="414"/>
        <end position="467"/>
    </location>
</feature>
<gene>
    <name evidence="4" type="ORF">E0L32_012319</name>
</gene>
<sequence>MAAAASLNYSVNLLDEVSPGHSSGDAMNAENTLPGFPARFKGERVWKGSDMAKREMEWTTLLSDQDREEITKALHHFTGELNGSSQVWLGLGPESLSVNTFPLSPGLHGRLRAVSEAVHEGRGFAVLRGLRPEDFTQEENVLMYAGISAHVAPLRGFQDLNRELVICHVVSQELQPGAEEENLRPAFTNERLVAHHFFLAPSHQAFHTDVGDVLSLCTLDISSSGGETMLVSSSQLYNEFAEVRPDLLRELSKNWVSFVAQDYHAEGTPLINTAYPGDKLVFQYSRLPVTGFRRNSTTQHHYSLPPPTPARLEAMDLLERLAWKHSLALPAHAGDVAYINNLTLMHARRGFDLDPLTGTPLPSKRHLVKMLLRDPELKWELPRCLDWYSRRVYGANREGGTRWERWDLVSGCGDGQAARQEQGGHGNGHGNGMRSYDSGSGSTGGGGGANPSGGGGSGSGGGTLSNG</sequence>
<dbReference type="GO" id="GO:0016491">
    <property type="term" value="F:oxidoreductase activity"/>
    <property type="evidence" value="ECO:0007669"/>
    <property type="project" value="UniProtKB-KW"/>
</dbReference>
<evidence type="ECO:0000259" key="3">
    <source>
        <dbReference type="Pfam" id="PF02668"/>
    </source>
</evidence>
<evidence type="ECO:0000256" key="1">
    <source>
        <dbReference type="ARBA" id="ARBA00023002"/>
    </source>
</evidence>
<dbReference type="EMBL" id="SKBQ01000154">
    <property type="protein sequence ID" value="TPX17027.1"/>
    <property type="molecule type" value="Genomic_DNA"/>
</dbReference>
<organism evidence="4 5">
    <name type="scientific">Thyridium curvatum</name>
    <dbReference type="NCBI Taxonomy" id="1093900"/>
    <lineage>
        <taxon>Eukaryota</taxon>
        <taxon>Fungi</taxon>
        <taxon>Dikarya</taxon>
        <taxon>Ascomycota</taxon>
        <taxon>Pezizomycotina</taxon>
        <taxon>Sordariomycetes</taxon>
        <taxon>Sordariomycetidae</taxon>
        <taxon>Thyridiales</taxon>
        <taxon>Thyridiaceae</taxon>
        <taxon>Thyridium</taxon>
    </lineage>
</organism>
<name>A0A507BAW5_9PEZI</name>
<dbReference type="OrthoDB" id="272271at2759"/>
<dbReference type="InParanoid" id="A0A507BAW5"/>